<sequence length="2650" mass="298344">MANALCTVLAAIAVYQVLSLPMNENIKLPRVGTSNPYEINGLNYAHQKSVINNASALENSLDYVDKTVRQVQEILKANSSLPRLTRGEILEIIEKLTKSDLAAAQREKSKQRDQKSVMLVMPYTPNRDDDGKMQELYTKAPVTQIVNDSKPGNARPTSREKVQVKQRGVQSTTATPKVKTSSSGETTSTIAVILNTTPNLSNRSSLMTNIQKGSHRQVTAATVKQILHELTTERMKYRRGSTTQKPASSAENSVRRRPVQQSPRYPNHKYPDELQSNNSLSPLTSDHFTTQKPVRFTHQTVSDPKPSKPHRFTTPRPPLLEVNLPDELKSTLDELNIGDSLKKNPLKYDFFNLPNPNDRIEENYGIIDTFSPAPPAVPDISNVANTLTPEMKELLMNFGLLADFNHQSPKVKEEPYLGRTTAEVRPDSYIKFKPLPEISGVDEEMEEFLGRFGLGKSAQSGRKNRKIHTPQDTLSEIPGVDFEIVPDTLQDVVKNLGLWNREGKDFEHHVSPPQTHVFNPIESTYATQEELDKLNQLMELIKQLEKLNGTASEADLNKLDMDQLKELVGSLQKNDSGLLGADDDDLNPINYDIGLSKNEVKRQENSTSTEATSAATSNQETETVNIKDLEDSFGGSAAIEAEVTVPPPTEAPKTGFYYLLDWNSFFDIDDQKGKRVNLRFQPKVGDPRQFISFESGYANREELVITKVTTDNSFAADGSVLAWKTLAGNGKVFGAGLLDNAMVLLNVELSQDGKSFVARQKVAEFPWKVTAVEMFQHWNTETRKLEIILISAIINDNTAELRWYKLNDLDLEHFWTWPLQKKISHMQFFQLESDKCRLLILNDTADVYEFSVNSLTSPQFWLSQTLQLSSPANSSAINSYGSDMYLSIPQQKQNEVLVYKLIKDHFEFWIAISSNNVNQVASFKIGFKSFLAINGDTPSIYKFVKDNIELENVNGIHLTNVEFWLPVPVKTYRDEVALILQRTVDHDTYKSHSLEAVLYDGHNFNMHEEIPCSFFGEAAHGLDCMVDEDGFNGLLGAAVVSLKDVLGILVPHKSKTIMFMVETVLKQRKGPVELEVEKLIETRQQLQKMISEQKAQIESIQKRLETTPREDDVDRVTILPVYQEEVTTVIVPLPDDQVVHVGDLKHLTDDFEKNLSETKAEFGKIAADNEAERRFGLLNVYGDLQALGSISFQNINTDLINDESVEEVLRDTVQKNAANIISGHKTINSANIGSLTFRVANGINSEDLLYKTDQPLRLNGRLVFENQVEVFGDVTTTHGNVNDIRLMNEVVEMKRTYNDTFEFEHVIVTKKLNTSQANSFRIQKSFAEIVGDVGSKVETLDLDSVEMLGDITVENVNGENFELFKKSLRLRDVDSYIPGETFMADNVIITGAIDAQYLNGVKFPEDHLFTNSEFSTITGQKNFLSPLHVEQLIIEGSLNGIRPDNIVTLSTSQSLPGNFLFTDLEVTEVINVKDEVNITGSFMEKFLPNPGLLETNRISARANFRSLIVEGSVIVSENYNNKNLQDLLQDVIYLTDSYAHVTSVKNFTKGLSVSNGIISTSERVGGIPLSSIITTNTEQTILMQTLNGAVVFQNLLVQGLYSGINITKLDLETVKLSGDQFLPATLVFENDGRMVDLTATKMEISGTLNEFPVANYFYDTDGSERDMEINLIDFSKIQARNVIVEGSLAGSIDNFSLEEFDKRRLSATRQQTISAKYTAGRLHAENLIAKWVNGELFEKLFDRDYYLDLISDKFVAGDLFVKNINVIGNLSVEQVINGEDVTELVKSPVWTDKNNNFTEVTFAGDLFVNHFNLKHFNGVPFKLFTDNVIYKDEKNPVITGFKNFVNGFRVTRMLNSEYLNGIHVDNILMKTGEQAVKGPVTITGNVIVNYDTVVDEGLNGVPLSYLRDVYHSENNTCVINDDLMFQRVPYINNLIVEGYVNDLNLEEFLQDVVYKTQSRKIPNNVTFLNKVHVKQNLNVRGNINNVDFSEFVEDVAVITKDSIIGGDVTFIQPVYAESELMMDNLETKYLSGVDLDSWKENAVLTNRGIIPGKLTFEYVTMQGEVYLNFINDIDLNALVPLRTDQHVNQSLEFLEISPLHNISVQNRVNGYVLPDEYYNSIFMDQRLHEVYSDITFANNVLVRNNLQVVGLSDGRNLSNAVTTNTEQRLTANYEFDCEVTMNDDIEVGGQVNGVNVREWNERGVKTDGVFVQTISDNWTATNGVVFGENVFGDALLQGIDVVKLADTVEQKRILKVYAEDGITGTYENVCKDVSAVMKRVESQIYLFKYFDYLQRFKFEAEIENIHQFKSGTEDYLLVTEESSCTSHLFAWFKTEFSEISIIKTGTISQMITVKDGDYVFLVSKSSAFLTDCRYFGTNIWKFDHQELVLLHKLENYKLLQDSLISGTFYALSDEFVVEYHLHTKGATEVKNHRKWRISEDNWRFVPRGSGLGLSLSNGRKLLKLSRHDSVEETEYGYETDVFLRGNIIEEYNGLIPPAGDGDIITMNVGIGNHRKSVVAVGTNNQTSVKEAFDFIKIYEDLATGKLFQNLPAYKPSSLLSLEPRNNGETLLLFLEDNKLLQVYEYKGFNKYKHKTTVKMPGTNLFSITVPTNKTIGINQIVGVVNKKELTLLKAVMVGNRISIDHPDCKL</sequence>
<protein>
    <recommendedName>
        <fullName evidence="6">VWFD domain-containing protein</fullName>
    </recommendedName>
</protein>
<feature type="compositionally biased region" description="Polar residues" evidence="2">
    <location>
        <begin position="240"/>
        <end position="252"/>
    </location>
</feature>
<feature type="compositionally biased region" description="Low complexity" evidence="2">
    <location>
        <begin position="605"/>
        <end position="623"/>
    </location>
</feature>
<feature type="compositionally biased region" description="Polar residues" evidence="2">
    <location>
        <begin position="168"/>
        <end position="186"/>
    </location>
</feature>
<accession>A0A5N4AQA1</accession>
<proteinExistence type="predicted"/>
<name>A0A5N4AQA1_PHOPY</name>
<feature type="coiled-coil region" evidence="1">
    <location>
        <begin position="527"/>
        <end position="557"/>
    </location>
</feature>
<keyword evidence="3" id="KW-0732">Signal</keyword>
<evidence type="ECO:0000313" key="5">
    <source>
        <dbReference type="Proteomes" id="UP000327044"/>
    </source>
</evidence>
<comment type="caution">
    <text evidence="4">The sequence shown here is derived from an EMBL/GenBank/DDBJ whole genome shotgun (WGS) entry which is preliminary data.</text>
</comment>
<feature type="region of interest" description="Disordered" evidence="2">
    <location>
        <begin position="104"/>
        <end position="186"/>
    </location>
</feature>
<feature type="region of interest" description="Disordered" evidence="2">
    <location>
        <begin position="600"/>
        <end position="624"/>
    </location>
</feature>
<feature type="region of interest" description="Disordered" evidence="2">
    <location>
        <begin position="231"/>
        <end position="321"/>
    </location>
</feature>
<evidence type="ECO:0008006" key="6">
    <source>
        <dbReference type="Google" id="ProtNLM"/>
    </source>
</evidence>
<evidence type="ECO:0000256" key="1">
    <source>
        <dbReference type="SAM" id="Coils"/>
    </source>
</evidence>
<feature type="signal peptide" evidence="3">
    <location>
        <begin position="1"/>
        <end position="19"/>
    </location>
</feature>
<feature type="coiled-coil region" evidence="1">
    <location>
        <begin position="1076"/>
        <end position="1103"/>
    </location>
</feature>
<feature type="chain" id="PRO_5024282007" description="VWFD domain-containing protein" evidence="3">
    <location>
        <begin position="20"/>
        <end position="2650"/>
    </location>
</feature>
<keyword evidence="1" id="KW-0175">Coiled coil</keyword>
<reference evidence="4 5" key="1">
    <citation type="journal article" date="2018" name="Elife">
        <title>Firefly genomes illuminate parallel origins of bioluminescence in beetles.</title>
        <authorList>
            <person name="Fallon T.R."/>
            <person name="Lower S.E."/>
            <person name="Chang C.H."/>
            <person name="Bessho-Uehara M."/>
            <person name="Martin G.J."/>
            <person name="Bewick A.J."/>
            <person name="Behringer M."/>
            <person name="Debat H.J."/>
            <person name="Wong I."/>
            <person name="Day J.C."/>
            <person name="Suvorov A."/>
            <person name="Silva C.J."/>
            <person name="Stanger-Hall K.F."/>
            <person name="Hall D.W."/>
            <person name="Schmitz R.J."/>
            <person name="Nelson D.R."/>
            <person name="Lewis S.M."/>
            <person name="Shigenobu S."/>
            <person name="Bybee S.M."/>
            <person name="Larracuente A.M."/>
            <person name="Oba Y."/>
            <person name="Weng J.K."/>
        </authorList>
    </citation>
    <scope>NUCLEOTIDE SEQUENCE [LARGE SCALE GENOMIC DNA]</scope>
    <source>
        <strain evidence="4">1611_PpyrPB1</strain>
        <tissue evidence="4">Whole body</tissue>
    </source>
</reference>
<evidence type="ECO:0000256" key="3">
    <source>
        <dbReference type="SAM" id="SignalP"/>
    </source>
</evidence>
<dbReference type="Proteomes" id="UP000327044">
    <property type="component" value="Unassembled WGS sequence"/>
</dbReference>
<dbReference type="FunCoup" id="A0A5N4AQA1">
    <property type="interactions" value="62"/>
</dbReference>
<gene>
    <name evidence="4" type="ORF">PPYR_07422</name>
</gene>
<keyword evidence="5" id="KW-1185">Reference proteome</keyword>
<feature type="compositionally biased region" description="Polar residues" evidence="2">
    <location>
        <begin position="274"/>
        <end position="302"/>
    </location>
</feature>
<dbReference type="InParanoid" id="A0A5N4AQA1"/>
<evidence type="ECO:0000256" key="2">
    <source>
        <dbReference type="SAM" id="MobiDB-lite"/>
    </source>
</evidence>
<feature type="compositionally biased region" description="Basic and acidic residues" evidence="2">
    <location>
        <begin position="105"/>
        <end position="115"/>
    </location>
</feature>
<evidence type="ECO:0000313" key="4">
    <source>
        <dbReference type="EMBL" id="KAB0799542.1"/>
    </source>
</evidence>
<dbReference type="EMBL" id="VVIM01000005">
    <property type="protein sequence ID" value="KAB0799542.1"/>
    <property type="molecule type" value="Genomic_DNA"/>
</dbReference>
<organism evidence="4 5">
    <name type="scientific">Photinus pyralis</name>
    <name type="common">Common eastern firefly</name>
    <name type="synonym">Lampyris pyralis</name>
    <dbReference type="NCBI Taxonomy" id="7054"/>
    <lineage>
        <taxon>Eukaryota</taxon>
        <taxon>Metazoa</taxon>
        <taxon>Ecdysozoa</taxon>
        <taxon>Arthropoda</taxon>
        <taxon>Hexapoda</taxon>
        <taxon>Insecta</taxon>
        <taxon>Pterygota</taxon>
        <taxon>Neoptera</taxon>
        <taxon>Endopterygota</taxon>
        <taxon>Coleoptera</taxon>
        <taxon>Polyphaga</taxon>
        <taxon>Elateriformia</taxon>
        <taxon>Elateroidea</taxon>
        <taxon>Lampyridae</taxon>
        <taxon>Lampyrinae</taxon>
        <taxon>Photinus</taxon>
    </lineage>
</organism>